<evidence type="ECO:0000313" key="2">
    <source>
        <dbReference type="EMBL" id="MCI73418.1"/>
    </source>
</evidence>
<feature type="compositionally biased region" description="Basic residues" evidence="1">
    <location>
        <begin position="8"/>
        <end position="30"/>
    </location>
</feature>
<keyword evidence="3" id="KW-1185">Reference proteome</keyword>
<evidence type="ECO:0000313" key="3">
    <source>
        <dbReference type="Proteomes" id="UP000265520"/>
    </source>
</evidence>
<proteinExistence type="predicted"/>
<feature type="non-terminal residue" evidence="2">
    <location>
        <position position="37"/>
    </location>
</feature>
<comment type="caution">
    <text evidence="2">The sequence shown here is derived from an EMBL/GenBank/DDBJ whole genome shotgun (WGS) entry which is preliminary data.</text>
</comment>
<reference evidence="2 3" key="1">
    <citation type="journal article" date="2018" name="Front. Plant Sci.">
        <title>Red Clover (Trifolium pratense) and Zigzag Clover (T. medium) - A Picture of Genomic Similarities and Differences.</title>
        <authorList>
            <person name="Dluhosova J."/>
            <person name="Istvanek J."/>
            <person name="Nedelnik J."/>
            <person name="Repkova J."/>
        </authorList>
    </citation>
    <scope>NUCLEOTIDE SEQUENCE [LARGE SCALE GENOMIC DNA]</scope>
    <source>
        <strain evidence="3">cv. 10/8</strain>
        <tissue evidence="2">Leaf</tissue>
    </source>
</reference>
<evidence type="ECO:0000256" key="1">
    <source>
        <dbReference type="SAM" id="MobiDB-lite"/>
    </source>
</evidence>
<dbReference type="AlphaFoldDB" id="A0A392UKL3"/>
<accession>A0A392UKL3</accession>
<sequence>MLAEEKNHVHRSKRAFGVRRRATKHTLCRRSKSEIKR</sequence>
<dbReference type="Proteomes" id="UP000265520">
    <property type="component" value="Unassembled WGS sequence"/>
</dbReference>
<organism evidence="2 3">
    <name type="scientific">Trifolium medium</name>
    <dbReference type="NCBI Taxonomy" id="97028"/>
    <lineage>
        <taxon>Eukaryota</taxon>
        <taxon>Viridiplantae</taxon>
        <taxon>Streptophyta</taxon>
        <taxon>Embryophyta</taxon>
        <taxon>Tracheophyta</taxon>
        <taxon>Spermatophyta</taxon>
        <taxon>Magnoliopsida</taxon>
        <taxon>eudicotyledons</taxon>
        <taxon>Gunneridae</taxon>
        <taxon>Pentapetalae</taxon>
        <taxon>rosids</taxon>
        <taxon>fabids</taxon>
        <taxon>Fabales</taxon>
        <taxon>Fabaceae</taxon>
        <taxon>Papilionoideae</taxon>
        <taxon>50 kb inversion clade</taxon>
        <taxon>NPAAA clade</taxon>
        <taxon>Hologalegina</taxon>
        <taxon>IRL clade</taxon>
        <taxon>Trifolieae</taxon>
        <taxon>Trifolium</taxon>
    </lineage>
</organism>
<feature type="region of interest" description="Disordered" evidence="1">
    <location>
        <begin position="1"/>
        <end position="37"/>
    </location>
</feature>
<dbReference type="EMBL" id="LXQA010837965">
    <property type="protein sequence ID" value="MCI73418.1"/>
    <property type="molecule type" value="Genomic_DNA"/>
</dbReference>
<protein>
    <submittedName>
        <fullName evidence="2">Uncharacterized protein</fullName>
    </submittedName>
</protein>
<name>A0A392UKL3_9FABA</name>